<evidence type="ECO:0000313" key="2">
    <source>
        <dbReference type="Proteomes" id="UP000219338"/>
    </source>
</evidence>
<dbReference type="EMBL" id="FUEG01000001">
    <property type="protein sequence ID" value="SJK98649.1"/>
    <property type="molecule type" value="Genomic_DNA"/>
</dbReference>
<sequence>MSEVKIYLKPRPVSSVYLHANYLPFQWHPDFKYGPFFAGYRTIPSDATEEYTIHSPDLSAAIAAFHNELIPSFQAEVPEITLSQWRSLVELQETIMGPVARFILQSQTHVNRLYCTLFLLSTADVKRDELFFSILARGDVELREDVDVDTEVEIFVWAYMHYMVYYSCLPWYKFQKDLRYPGQSLSLDAHRAKALIFPSQYIRSKGNTNIQPSNDPGVLNVVTPSSLLRRRNRRIASDADLET</sequence>
<accession>A0A284QQA3</accession>
<dbReference type="AlphaFoldDB" id="A0A284QQA3"/>
<name>A0A284QQA3_ARMOS</name>
<gene>
    <name evidence="1" type="ORF">ARMOST_01918</name>
</gene>
<organism evidence="1 2">
    <name type="scientific">Armillaria ostoyae</name>
    <name type="common">Armillaria root rot fungus</name>
    <dbReference type="NCBI Taxonomy" id="47428"/>
    <lineage>
        <taxon>Eukaryota</taxon>
        <taxon>Fungi</taxon>
        <taxon>Dikarya</taxon>
        <taxon>Basidiomycota</taxon>
        <taxon>Agaricomycotina</taxon>
        <taxon>Agaricomycetes</taxon>
        <taxon>Agaricomycetidae</taxon>
        <taxon>Agaricales</taxon>
        <taxon>Marasmiineae</taxon>
        <taxon>Physalacriaceae</taxon>
        <taxon>Armillaria</taxon>
    </lineage>
</organism>
<proteinExistence type="predicted"/>
<evidence type="ECO:0000313" key="1">
    <source>
        <dbReference type="EMBL" id="SJK98649.1"/>
    </source>
</evidence>
<reference evidence="2" key="1">
    <citation type="journal article" date="2017" name="Nat. Ecol. Evol.">
        <title>Genome expansion and lineage-specific genetic innovations in the forest pathogenic fungi Armillaria.</title>
        <authorList>
            <person name="Sipos G."/>
            <person name="Prasanna A.N."/>
            <person name="Walter M.C."/>
            <person name="O'Connor E."/>
            <person name="Balint B."/>
            <person name="Krizsan K."/>
            <person name="Kiss B."/>
            <person name="Hess J."/>
            <person name="Varga T."/>
            <person name="Slot J."/>
            <person name="Riley R."/>
            <person name="Boka B."/>
            <person name="Rigling D."/>
            <person name="Barry K."/>
            <person name="Lee J."/>
            <person name="Mihaltcheva S."/>
            <person name="LaButti K."/>
            <person name="Lipzen A."/>
            <person name="Waldron R."/>
            <person name="Moloney N.M."/>
            <person name="Sperisen C."/>
            <person name="Kredics L."/>
            <person name="Vagvoelgyi C."/>
            <person name="Patrignani A."/>
            <person name="Fitzpatrick D."/>
            <person name="Nagy I."/>
            <person name="Doyle S."/>
            <person name="Anderson J.B."/>
            <person name="Grigoriev I.V."/>
            <person name="Gueldener U."/>
            <person name="Muensterkoetter M."/>
            <person name="Nagy L.G."/>
        </authorList>
    </citation>
    <scope>NUCLEOTIDE SEQUENCE [LARGE SCALE GENOMIC DNA]</scope>
    <source>
        <strain evidence="2">C18/9</strain>
    </source>
</reference>
<dbReference type="OrthoDB" id="2948005at2759"/>
<protein>
    <submittedName>
        <fullName evidence="1">Uncharacterized protein</fullName>
    </submittedName>
</protein>
<keyword evidence="2" id="KW-1185">Reference proteome</keyword>
<dbReference type="Proteomes" id="UP000219338">
    <property type="component" value="Unassembled WGS sequence"/>
</dbReference>
<dbReference type="OMA" id="YMVYYSC"/>